<keyword evidence="1" id="KW-0472">Membrane</keyword>
<sequence>MDLYKQLCMIENFNLNLITVKFGELDLPNSTVFVLLGISIFVFVAVGLSSFRLIQSAFLEKED</sequence>
<dbReference type="AlphaFoldDB" id="A9B9V3"/>
<reference evidence="2 3" key="1">
    <citation type="journal article" date="2007" name="PLoS Genet.">
        <title>Patterns and implications of gene gain and loss in the evolution of Prochlorococcus.</title>
        <authorList>
            <person name="Kettler G.C."/>
            <person name="Martiny A.C."/>
            <person name="Huang K."/>
            <person name="Zucker J."/>
            <person name="Coleman M.L."/>
            <person name="Rodrigue S."/>
            <person name="Chen F."/>
            <person name="Lapidus A."/>
            <person name="Ferriera S."/>
            <person name="Johnson J."/>
            <person name="Steglich C."/>
            <person name="Church G.M."/>
            <person name="Richardson P."/>
            <person name="Chisholm S.W."/>
        </authorList>
    </citation>
    <scope>NUCLEOTIDE SEQUENCE [LARGE SCALE GENOMIC DNA]</scope>
    <source>
        <strain evidence="3">MIT 9211</strain>
    </source>
</reference>
<evidence type="ECO:0000256" key="1">
    <source>
        <dbReference type="SAM" id="Phobius"/>
    </source>
</evidence>
<keyword evidence="3" id="KW-1185">Reference proteome</keyword>
<protein>
    <submittedName>
        <fullName evidence="2">Uncharacterized protein</fullName>
    </submittedName>
</protein>
<organism evidence="2 3">
    <name type="scientific">Prochlorococcus marinus (strain MIT 9211)</name>
    <dbReference type="NCBI Taxonomy" id="93059"/>
    <lineage>
        <taxon>Bacteria</taxon>
        <taxon>Bacillati</taxon>
        <taxon>Cyanobacteriota</taxon>
        <taxon>Cyanophyceae</taxon>
        <taxon>Synechococcales</taxon>
        <taxon>Prochlorococcaceae</taxon>
        <taxon>Prochlorococcus</taxon>
    </lineage>
</organism>
<accession>A9B9V3</accession>
<dbReference type="eggNOG" id="ENOG5030NWU">
    <property type="taxonomic scope" value="Bacteria"/>
</dbReference>
<dbReference type="KEGG" id="pmj:P9211_06841"/>
<feature type="transmembrane region" description="Helical" evidence="1">
    <location>
        <begin position="32"/>
        <end position="54"/>
    </location>
</feature>
<keyword evidence="1" id="KW-1133">Transmembrane helix</keyword>
<proteinExistence type="predicted"/>
<gene>
    <name evidence="2" type="ordered locus">P9211_06841</name>
</gene>
<keyword evidence="1" id="KW-0812">Transmembrane</keyword>
<evidence type="ECO:0000313" key="3">
    <source>
        <dbReference type="Proteomes" id="UP000000788"/>
    </source>
</evidence>
<dbReference type="STRING" id="93059.P9211_06841"/>
<dbReference type="HOGENOM" id="CLU_207922_0_0_3"/>
<dbReference type="EMBL" id="CP000878">
    <property type="protein sequence ID" value="ABX08615.1"/>
    <property type="molecule type" value="Genomic_DNA"/>
</dbReference>
<dbReference type="Proteomes" id="UP000000788">
    <property type="component" value="Chromosome"/>
</dbReference>
<evidence type="ECO:0000313" key="2">
    <source>
        <dbReference type="EMBL" id="ABX08615.1"/>
    </source>
</evidence>
<name>A9B9V3_PROM4</name>